<feature type="signal peptide" evidence="1">
    <location>
        <begin position="1"/>
        <end position="20"/>
    </location>
</feature>
<evidence type="ECO:0000256" key="1">
    <source>
        <dbReference type="SAM" id="SignalP"/>
    </source>
</evidence>
<sequence>MPDVVCVCVYLCVCVSVCLCAQHYAVITTSLGWRRTDEFILIWDTGTHWTSRGLEVTRPSAGESGGVEEGK</sequence>
<proteinExistence type="predicted"/>
<protein>
    <submittedName>
        <fullName evidence="2">Putative secreted protein</fullName>
    </submittedName>
</protein>
<dbReference type="AlphaFoldDB" id="A0A2M4DIT2"/>
<accession>A0A2M4DIT2</accession>
<organism evidence="2">
    <name type="scientific">Anopheles darlingi</name>
    <name type="common">Mosquito</name>
    <dbReference type="NCBI Taxonomy" id="43151"/>
    <lineage>
        <taxon>Eukaryota</taxon>
        <taxon>Metazoa</taxon>
        <taxon>Ecdysozoa</taxon>
        <taxon>Arthropoda</taxon>
        <taxon>Hexapoda</taxon>
        <taxon>Insecta</taxon>
        <taxon>Pterygota</taxon>
        <taxon>Neoptera</taxon>
        <taxon>Endopterygota</taxon>
        <taxon>Diptera</taxon>
        <taxon>Nematocera</taxon>
        <taxon>Culicoidea</taxon>
        <taxon>Culicidae</taxon>
        <taxon>Anophelinae</taxon>
        <taxon>Anopheles</taxon>
    </lineage>
</organism>
<name>A0A2M4DIT2_ANODA</name>
<evidence type="ECO:0000313" key="2">
    <source>
        <dbReference type="EMBL" id="MBW77453.1"/>
    </source>
</evidence>
<dbReference type="EMBL" id="GGFL01013275">
    <property type="protein sequence ID" value="MBW77453.1"/>
    <property type="molecule type" value="Transcribed_RNA"/>
</dbReference>
<feature type="chain" id="PRO_5014663139" evidence="1">
    <location>
        <begin position="21"/>
        <end position="71"/>
    </location>
</feature>
<reference evidence="2" key="1">
    <citation type="submission" date="2018-01" db="EMBL/GenBank/DDBJ databases">
        <title>An insight into the sialome of Amazonian anophelines.</title>
        <authorList>
            <person name="Ribeiro J.M."/>
            <person name="Scarpassa V."/>
            <person name="Calvo E."/>
        </authorList>
    </citation>
    <scope>NUCLEOTIDE SEQUENCE</scope>
</reference>
<keyword evidence="1" id="KW-0732">Signal</keyword>